<reference evidence="11" key="1">
    <citation type="submission" date="2011-12" db="EMBL/GenBank/DDBJ databases">
        <title>Complete sequence of Methanoregula formicicum SMSP.</title>
        <authorList>
            <person name="Lucas S."/>
            <person name="Han J."/>
            <person name="Lapidus A."/>
            <person name="Cheng J.-F."/>
            <person name="Goodwin L."/>
            <person name="Pitluck S."/>
            <person name="Peters L."/>
            <person name="Ovchinnikova G."/>
            <person name="Teshima H."/>
            <person name="Detter J.C."/>
            <person name="Han C."/>
            <person name="Tapia R."/>
            <person name="Land M."/>
            <person name="Hauser L."/>
            <person name="Kyrpides N."/>
            <person name="Ivanova N."/>
            <person name="Pagani I."/>
            <person name="Imachi H."/>
            <person name="Tamaki H."/>
            <person name="Sekiguchi Y."/>
            <person name="Kamagata Y."/>
            <person name="Cadillo-Quiroz H."/>
            <person name="Zinder S."/>
            <person name="Liu W.-T."/>
            <person name="Woyke T."/>
        </authorList>
    </citation>
    <scope>NUCLEOTIDE SEQUENCE [LARGE SCALE GENOMIC DNA]</scope>
    <source>
        <strain evidence="11">DSM 22288 / NBRC 105244 / SMSP</strain>
    </source>
</reference>
<dbReference type="FunCoup" id="L0HIE6">
    <property type="interactions" value="47"/>
</dbReference>
<feature type="transmembrane region" description="Helical" evidence="9">
    <location>
        <begin position="135"/>
        <end position="157"/>
    </location>
</feature>
<keyword evidence="4 9" id="KW-0813">Transport</keyword>
<evidence type="ECO:0000256" key="8">
    <source>
        <dbReference type="ARBA" id="ARBA00023136"/>
    </source>
</evidence>
<keyword evidence="7 9" id="KW-1133">Transmembrane helix</keyword>
<dbReference type="GeneID" id="14309466"/>
<feature type="transmembrane region" description="Helical" evidence="9">
    <location>
        <begin position="164"/>
        <end position="185"/>
    </location>
</feature>
<dbReference type="STRING" id="593750.Metfor_2074"/>
<feature type="transmembrane region" description="Helical" evidence="9">
    <location>
        <begin position="75"/>
        <end position="94"/>
    </location>
</feature>
<feature type="transmembrane region" description="Helical" evidence="9">
    <location>
        <begin position="106"/>
        <end position="129"/>
    </location>
</feature>
<dbReference type="PANTHER" id="PTHR11101">
    <property type="entry name" value="PHOSPHATE TRANSPORTER"/>
    <property type="match status" value="1"/>
</dbReference>
<reference evidence="10 11" key="2">
    <citation type="journal article" date="2014" name="Genome Announc.">
        <title>Complete Genome Sequence of Methanoregula formicica SMSPT, a Mesophilic Hydrogenotrophic Methanogen Isolated from a Methanogenic Upflow Anaerobic Sludge Blanket Reactor.</title>
        <authorList>
            <person name="Yamamoto K."/>
            <person name="Tamaki H."/>
            <person name="Cadillo-Quiroz H."/>
            <person name="Imachi H."/>
            <person name="Kyrpides N."/>
            <person name="Woyke T."/>
            <person name="Goodwin L."/>
            <person name="Zinder S.H."/>
            <person name="Kamagata Y."/>
            <person name="Liu W.T."/>
        </authorList>
    </citation>
    <scope>NUCLEOTIDE SEQUENCE [LARGE SCALE GENOMIC DNA]</scope>
    <source>
        <strain evidence="11">DSM 22288 / NBRC 105244 / SMSP</strain>
    </source>
</reference>
<feature type="transmembrane region" description="Helical" evidence="9">
    <location>
        <begin position="278"/>
        <end position="298"/>
    </location>
</feature>
<evidence type="ECO:0000313" key="10">
    <source>
        <dbReference type="EMBL" id="AGB03083.1"/>
    </source>
</evidence>
<evidence type="ECO:0000313" key="11">
    <source>
        <dbReference type="Proteomes" id="UP000010824"/>
    </source>
</evidence>
<feature type="transmembrane region" description="Helical" evidence="9">
    <location>
        <begin position="191"/>
        <end position="220"/>
    </location>
</feature>
<dbReference type="KEGG" id="mfo:Metfor_2074"/>
<gene>
    <name evidence="10" type="ordered locus">Metfor_2074</name>
</gene>
<dbReference type="PANTHER" id="PTHR11101:SF80">
    <property type="entry name" value="PHOSPHATE TRANSPORTER"/>
    <property type="match status" value="1"/>
</dbReference>
<keyword evidence="8 9" id="KW-0472">Membrane</keyword>
<sequence precursor="true">MEPLVLFGIILALALNFVNGLNDASHSIATVVATKALSPFKAVIYTGLCNIAGPFVFTTAVAATIGTAIVHADGLTPLSIVVAMGAAIILVFVATRSGIPISSSHAMVGGLLGAGIAVMGPAAVLLPSALEVEEVIGAALIGGAVGGVLLGLFVASFHEDVRLGALLGAICGAALAIPFLMFIGILKLSGLFAIVLFIFISPIIGITGAFFFDLLVIHLFRHSRRNRMRRIFQPLHVLACLVQATAHGGNDGQHAIGVITALLVSSGILLSFDVPFWVVATSALAIGLGTCFGGWQVVDKMAREITKIRPYQGFCAATASSAILVSVTHAGIPVSSTHAINGAIIGVGATRGKSAVQWKVVREMMTAWIITIPLALAIAWAGYFVVAFVTGLF</sequence>
<accession>L0HIE6</accession>
<dbReference type="GO" id="GO:0016020">
    <property type="term" value="C:membrane"/>
    <property type="evidence" value="ECO:0007669"/>
    <property type="project" value="UniProtKB-SubCell"/>
</dbReference>
<dbReference type="InParanoid" id="L0HIE6"/>
<evidence type="ECO:0000256" key="9">
    <source>
        <dbReference type="RuleBase" id="RU363058"/>
    </source>
</evidence>
<feature type="transmembrane region" description="Helical" evidence="9">
    <location>
        <begin position="255"/>
        <end position="272"/>
    </location>
</feature>
<dbReference type="Proteomes" id="UP000010824">
    <property type="component" value="Chromosome"/>
</dbReference>
<keyword evidence="11" id="KW-1185">Reference proteome</keyword>
<evidence type="ECO:0000256" key="4">
    <source>
        <dbReference type="ARBA" id="ARBA00022448"/>
    </source>
</evidence>
<dbReference type="RefSeq" id="WP_015286046.1">
    <property type="nucleotide sequence ID" value="NC_019943.1"/>
</dbReference>
<comment type="function">
    <text evidence="1">Potential transporter for phosphate.</text>
</comment>
<comment type="subcellular location">
    <subcellularLocation>
        <location evidence="2 9">Membrane</location>
        <topology evidence="2 9">Multi-pass membrane protein</topology>
    </subcellularLocation>
</comment>
<dbReference type="AlphaFoldDB" id="L0HIE6"/>
<evidence type="ECO:0000256" key="2">
    <source>
        <dbReference type="ARBA" id="ARBA00004141"/>
    </source>
</evidence>
<dbReference type="eggNOG" id="arCOG02267">
    <property type="taxonomic scope" value="Archaea"/>
</dbReference>
<evidence type="ECO:0000256" key="1">
    <source>
        <dbReference type="ARBA" id="ARBA00001981"/>
    </source>
</evidence>
<evidence type="ECO:0000256" key="3">
    <source>
        <dbReference type="ARBA" id="ARBA00009916"/>
    </source>
</evidence>
<keyword evidence="6 9" id="KW-0812">Transmembrane</keyword>
<dbReference type="GO" id="GO:0035435">
    <property type="term" value="P:phosphate ion transmembrane transport"/>
    <property type="evidence" value="ECO:0007669"/>
    <property type="project" value="TreeGrafter"/>
</dbReference>
<keyword evidence="5 9" id="KW-0592">Phosphate transport</keyword>
<name>L0HIE6_METFS</name>
<proteinExistence type="inferred from homology"/>
<evidence type="ECO:0000256" key="7">
    <source>
        <dbReference type="ARBA" id="ARBA00022989"/>
    </source>
</evidence>
<dbReference type="OrthoDB" id="101311at2157"/>
<dbReference type="InterPro" id="IPR001204">
    <property type="entry name" value="Phos_transporter"/>
</dbReference>
<dbReference type="HOGENOM" id="CLU_015355_1_1_2"/>
<dbReference type="EMBL" id="CP003167">
    <property type="protein sequence ID" value="AGB03083.1"/>
    <property type="molecule type" value="Genomic_DNA"/>
</dbReference>
<comment type="similarity">
    <text evidence="3 9">Belongs to the inorganic phosphate transporter (PiT) (TC 2.A.20) family.</text>
</comment>
<feature type="transmembrane region" description="Helical" evidence="9">
    <location>
        <begin position="367"/>
        <end position="389"/>
    </location>
</feature>
<dbReference type="Pfam" id="PF01384">
    <property type="entry name" value="PHO4"/>
    <property type="match status" value="2"/>
</dbReference>
<protein>
    <recommendedName>
        <fullName evidence="9">Phosphate transporter</fullName>
    </recommendedName>
</protein>
<dbReference type="GO" id="GO:0005315">
    <property type="term" value="F:phosphate transmembrane transporter activity"/>
    <property type="evidence" value="ECO:0007669"/>
    <property type="project" value="InterPro"/>
</dbReference>
<evidence type="ECO:0000256" key="6">
    <source>
        <dbReference type="ARBA" id="ARBA00022692"/>
    </source>
</evidence>
<organism evidence="10 11">
    <name type="scientific">Methanoregula formicica (strain DSM 22288 / NBRC 105244 / SMSP)</name>
    <dbReference type="NCBI Taxonomy" id="593750"/>
    <lineage>
        <taxon>Archaea</taxon>
        <taxon>Methanobacteriati</taxon>
        <taxon>Methanobacteriota</taxon>
        <taxon>Stenosarchaea group</taxon>
        <taxon>Methanomicrobia</taxon>
        <taxon>Methanomicrobiales</taxon>
        <taxon>Methanoregulaceae</taxon>
        <taxon>Methanoregula</taxon>
    </lineage>
</organism>
<evidence type="ECO:0000256" key="5">
    <source>
        <dbReference type="ARBA" id="ARBA00022592"/>
    </source>
</evidence>